<feature type="compositionally biased region" description="Basic and acidic residues" evidence="1">
    <location>
        <begin position="64"/>
        <end position="76"/>
    </location>
</feature>
<keyword evidence="3" id="KW-1185">Reference proteome</keyword>
<evidence type="ECO:0000313" key="2">
    <source>
        <dbReference type="EMBL" id="OQO04310.1"/>
    </source>
</evidence>
<sequence length="833" mass="89956">MFAPPPAGHLSRAEIQARRAQLQAKRASEDGNSNKSATTLERIDSQPGSPKADKKRRPFSANKKYVEEIREGEAEQWKLFGRKGKGKEKAKAGSDGASITSLSLPSTSLLPPPPTPPMGTSVHGSDGGSVMEVKEYEVSKPGMRAEMPTGKAKAAPRRPSRPGELVLPPFALVPGAFPTTPSPGPLRASPSPTPPSAKSPPPAPRTASPAISARTLPMSGPSSPPPAQSPPPIPLKSPLREPKAMRPATQPAQPTAKVPMKKPTFSPDGTITAAMADLSIKDQTPIQVAAGEQRPTRALQRSSRPSLRYSSRSGMTSSRDTSKRLSPLSPTRLSPTYDELRTVDKPVFKRRSYVAKRPIGSSAVRAAMIDLGTQQLLIRPSTAPSTENANGIPRRMQTVKAIHPRRGPGENLAMLQTSGLLFSKTGIIDSASTHIFIDKDFPDTPSSIAPTPTEMYQSARNLQQIVRSRKSGNIGAQSPLSQIAEGSAKNNSAPVHEEVTPTSAHRLTTIPEFISLSENTPPPSGTATPLPTQIHLRGGSIVTVSPPELTAWQRSVYLQGAIKLPKPAILPRKNSVASMEPFQDAIDRVYQSALFVPRRRSDDAIVDDICEFFDDFGFDVVEYGGDFLQTIEEVDVTEVDEMDMDDPGRKGSEVERFSTPPGFASAAEVTPVERLVAEDVVKMTMSLPAIYVPPVETEETLRARGIARLSQQANRKNSQFSSRKPSVSSLQGRDSLMPEHDSSLHLQPQPEQSMLDVVQEDETPIGWANETEGDVGGMDWDDDVEETDAGASWTAPAAMMHRKHALDRGLKGKDKRNPMAKMRRAFATATTIL</sequence>
<dbReference type="PRINTS" id="PR01217">
    <property type="entry name" value="PRICHEXTENSN"/>
</dbReference>
<dbReference type="EMBL" id="NAJO01000022">
    <property type="protein sequence ID" value="OQO04310.1"/>
    <property type="molecule type" value="Genomic_DNA"/>
</dbReference>
<comment type="caution">
    <text evidence="2">The sequence shown here is derived from an EMBL/GenBank/DDBJ whole genome shotgun (WGS) entry which is preliminary data.</text>
</comment>
<dbReference type="OrthoDB" id="3786440at2759"/>
<proteinExistence type="predicted"/>
<feature type="compositionally biased region" description="Polar residues" evidence="1">
    <location>
        <begin position="710"/>
        <end position="732"/>
    </location>
</feature>
<organism evidence="2 3">
    <name type="scientific">Cryoendolithus antarcticus</name>
    <dbReference type="NCBI Taxonomy" id="1507870"/>
    <lineage>
        <taxon>Eukaryota</taxon>
        <taxon>Fungi</taxon>
        <taxon>Dikarya</taxon>
        <taxon>Ascomycota</taxon>
        <taxon>Pezizomycotina</taxon>
        <taxon>Dothideomycetes</taxon>
        <taxon>Dothideomycetidae</taxon>
        <taxon>Cladosporiales</taxon>
        <taxon>Cladosporiaceae</taxon>
        <taxon>Cryoendolithus</taxon>
    </lineage>
</organism>
<protein>
    <submittedName>
        <fullName evidence="2">Uncharacterized protein</fullName>
    </submittedName>
</protein>
<feature type="compositionally biased region" description="Low complexity" evidence="1">
    <location>
        <begin position="205"/>
        <end position="221"/>
    </location>
</feature>
<feature type="region of interest" description="Disordered" evidence="1">
    <location>
        <begin position="287"/>
        <end position="334"/>
    </location>
</feature>
<dbReference type="STRING" id="1507870.A0A1V8SZ10"/>
<feature type="compositionally biased region" description="Pro residues" evidence="1">
    <location>
        <begin position="191"/>
        <end position="204"/>
    </location>
</feature>
<dbReference type="Proteomes" id="UP000192596">
    <property type="component" value="Unassembled WGS sequence"/>
</dbReference>
<feature type="compositionally biased region" description="Low complexity" evidence="1">
    <location>
        <begin position="301"/>
        <end position="313"/>
    </location>
</feature>
<reference evidence="3" key="1">
    <citation type="submission" date="2017-03" db="EMBL/GenBank/DDBJ databases">
        <title>Genomes of endolithic fungi from Antarctica.</title>
        <authorList>
            <person name="Coleine C."/>
            <person name="Masonjones S."/>
            <person name="Stajich J.E."/>
        </authorList>
    </citation>
    <scope>NUCLEOTIDE SEQUENCE [LARGE SCALE GENOMIC DNA]</scope>
    <source>
        <strain evidence="3">CCFEE 5527</strain>
    </source>
</reference>
<accession>A0A1V8SZ10</accession>
<evidence type="ECO:0000313" key="3">
    <source>
        <dbReference type="Proteomes" id="UP000192596"/>
    </source>
</evidence>
<feature type="compositionally biased region" description="Pro residues" evidence="1">
    <location>
        <begin position="222"/>
        <end position="235"/>
    </location>
</feature>
<feature type="region of interest" description="Disordered" evidence="1">
    <location>
        <begin position="710"/>
        <end position="747"/>
    </location>
</feature>
<dbReference type="InParanoid" id="A0A1V8SZ10"/>
<evidence type="ECO:0000256" key="1">
    <source>
        <dbReference type="SAM" id="MobiDB-lite"/>
    </source>
</evidence>
<gene>
    <name evidence="2" type="ORF">B0A48_10921</name>
</gene>
<feature type="region of interest" description="Disordered" evidence="1">
    <location>
        <begin position="642"/>
        <end position="662"/>
    </location>
</feature>
<feature type="compositionally biased region" description="Basic and acidic residues" evidence="1">
    <location>
        <begin position="646"/>
        <end position="656"/>
    </location>
</feature>
<dbReference type="AlphaFoldDB" id="A0A1V8SZ10"/>
<name>A0A1V8SZ10_9PEZI</name>
<feature type="region of interest" description="Disordered" evidence="1">
    <location>
        <begin position="1"/>
        <end position="269"/>
    </location>
</feature>
<feature type="compositionally biased region" description="Polar residues" evidence="1">
    <location>
        <begin position="30"/>
        <end position="39"/>
    </location>
</feature>
<feature type="compositionally biased region" description="Low complexity" evidence="1">
    <location>
        <begin position="93"/>
        <end position="109"/>
    </location>
</feature>